<proteinExistence type="predicted"/>
<sequence>MSGGKMVVSEVKSMAEDEPEEGEIQDDDGSLEDVSSDEDVSSVCRKRNRERFYGNKFNVYHVRTEYAAQSSRPHNSSAHKSYKRKRVSSIIEENQQRLSPVKYRKETNKSTNGVYHVALNTVAVDDRRKENNFVDRLNEYQFVMPKQDIKDEDIVQEKENRSDCQKETKVKRMIRRKQRHSLLNSPEPRPSISSDIKTDSNRIIGPEEEERKKKDSCTKLGTKSKSSHSKKRCYSPKREKHRCSKKKDGRKYLSKTIEKSDCPGNGAHGSSLLMRLQAMMTVNMSARKERTPVVSVKKKDEDIVKSQELDNDLRTNSLPSLDAMKLDDENEKDCSEKAEIVGETNQNHLSGQTEDIKELPDTRKNEPLVITIEDSDSELSVPAKMLEYDSPEKVNKKGEMKAVESETGTKGTEYEEEDEDLVQLRLLALQSHR</sequence>
<feature type="region of interest" description="Disordered" evidence="1">
    <location>
        <begin position="341"/>
        <end position="365"/>
    </location>
</feature>
<protein>
    <submittedName>
        <fullName evidence="2">Uncharacterized protein</fullName>
    </submittedName>
</protein>
<feature type="compositionally biased region" description="Polar residues" evidence="1">
    <location>
        <begin position="68"/>
        <end position="79"/>
    </location>
</feature>
<feature type="region of interest" description="Disordered" evidence="1">
    <location>
        <begin position="1"/>
        <end position="43"/>
    </location>
</feature>
<feature type="compositionally biased region" description="Basic and acidic residues" evidence="1">
    <location>
        <begin position="390"/>
        <end position="404"/>
    </location>
</feature>
<feature type="compositionally biased region" description="Acidic residues" evidence="1">
    <location>
        <begin position="16"/>
        <end position="40"/>
    </location>
</feature>
<feature type="compositionally biased region" description="Basic and acidic residues" evidence="1">
    <location>
        <begin position="155"/>
        <end position="170"/>
    </location>
</feature>
<dbReference type="InParanoid" id="A0A2J7QES4"/>
<dbReference type="OrthoDB" id="8196093at2759"/>
<evidence type="ECO:0000313" key="2">
    <source>
        <dbReference type="EMBL" id="PNF27088.1"/>
    </source>
</evidence>
<feature type="region of interest" description="Disordered" evidence="1">
    <location>
        <begin position="390"/>
        <end position="419"/>
    </location>
</feature>
<feature type="region of interest" description="Disordered" evidence="1">
    <location>
        <begin position="155"/>
        <end position="250"/>
    </location>
</feature>
<keyword evidence="3" id="KW-1185">Reference proteome</keyword>
<feature type="region of interest" description="Disordered" evidence="1">
    <location>
        <begin position="68"/>
        <end position="88"/>
    </location>
</feature>
<evidence type="ECO:0000313" key="3">
    <source>
        <dbReference type="Proteomes" id="UP000235965"/>
    </source>
</evidence>
<dbReference type="EMBL" id="NEVH01015305">
    <property type="protein sequence ID" value="PNF27088.1"/>
    <property type="molecule type" value="Genomic_DNA"/>
</dbReference>
<feature type="compositionally biased region" description="Polar residues" evidence="1">
    <location>
        <begin position="343"/>
        <end position="353"/>
    </location>
</feature>
<gene>
    <name evidence="2" type="ORF">B7P43_G08553</name>
</gene>
<dbReference type="Proteomes" id="UP000235965">
    <property type="component" value="Unassembled WGS sequence"/>
</dbReference>
<comment type="caution">
    <text evidence="2">The sequence shown here is derived from an EMBL/GenBank/DDBJ whole genome shotgun (WGS) entry which is preliminary data.</text>
</comment>
<accession>A0A2J7QES4</accession>
<feature type="compositionally biased region" description="Basic residues" evidence="1">
    <location>
        <begin position="171"/>
        <end position="180"/>
    </location>
</feature>
<feature type="non-terminal residue" evidence="2">
    <location>
        <position position="433"/>
    </location>
</feature>
<name>A0A2J7QES4_9NEOP</name>
<feature type="compositionally biased region" description="Basic residues" evidence="1">
    <location>
        <begin position="225"/>
        <end position="250"/>
    </location>
</feature>
<reference evidence="2 3" key="1">
    <citation type="submission" date="2017-12" db="EMBL/GenBank/DDBJ databases">
        <title>Hemimetabolous genomes reveal molecular basis of termite eusociality.</title>
        <authorList>
            <person name="Harrison M.C."/>
            <person name="Jongepier E."/>
            <person name="Robertson H.M."/>
            <person name="Arning N."/>
            <person name="Bitard-Feildel T."/>
            <person name="Chao H."/>
            <person name="Childers C.P."/>
            <person name="Dinh H."/>
            <person name="Doddapaneni H."/>
            <person name="Dugan S."/>
            <person name="Gowin J."/>
            <person name="Greiner C."/>
            <person name="Han Y."/>
            <person name="Hu H."/>
            <person name="Hughes D.S.T."/>
            <person name="Huylmans A.-K."/>
            <person name="Kemena C."/>
            <person name="Kremer L.P.M."/>
            <person name="Lee S.L."/>
            <person name="Lopez-Ezquerra A."/>
            <person name="Mallet L."/>
            <person name="Monroy-Kuhn J.M."/>
            <person name="Moser A."/>
            <person name="Murali S.C."/>
            <person name="Muzny D.M."/>
            <person name="Otani S."/>
            <person name="Piulachs M.-D."/>
            <person name="Poelchau M."/>
            <person name="Qu J."/>
            <person name="Schaub F."/>
            <person name="Wada-Katsumata A."/>
            <person name="Worley K.C."/>
            <person name="Xie Q."/>
            <person name="Ylla G."/>
            <person name="Poulsen M."/>
            <person name="Gibbs R.A."/>
            <person name="Schal C."/>
            <person name="Richards S."/>
            <person name="Belles X."/>
            <person name="Korb J."/>
            <person name="Bornberg-Bauer E."/>
        </authorList>
    </citation>
    <scope>NUCLEOTIDE SEQUENCE [LARGE SCALE GENOMIC DNA]</scope>
    <source>
        <tissue evidence="2">Whole body</tissue>
    </source>
</reference>
<feature type="compositionally biased region" description="Basic and acidic residues" evidence="1">
    <location>
        <begin position="354"/>
        <end position="365"/>
    </location>
</feature>
<dbReference type="AlphaFoldDB" id="A0A2J7QES4"/>
<organism evidence="2 3">
    <name type="scientific">Cryptotermes secundus</name>
    <dbReference type="NCBI Taxonomy" id="105785"/>
    <lineage>
        <taxon>Eukaryota</taxon>
        <taxon>Metazoa</taxon>
        <taxon>Ecdysozoa</taxon>
        <taxon>Arthropoda</taxon>
        <taxon>Hexapoda</taxon>
        <taxon>Insecta</taxon>
        <taxon>Pterygota</taxon>
        <taxon>Neoptera</taxon>
        <taxon>Polyneoptera</taxon>
        <taxon>Dictyoptera</taxon>
        <taxon>Blattodea</taxon>
        <taxon>Blattoidea</taxon>
        <taxon>Termitoidae</taxon>
        <taxon>Kalotermitidae</taxon>
        <taxon>Cryptotermitinae</taxon>
        <taxon>Cryptotermes</taxon>
    </lineage>
</organism>
<evidence type="ECO:0000256" key="1">
    <source>
        <dbReference type="SAM" id="MobiDB-lite"/>
    </source>
</evidence>
<dbReference type="STRING" id="105785.A0A2J7QES4"/>